<feature type="region of interest" description="Disordered" evidence="1">
    <location>
        <begin position="106"/>
        <end position="145"/>
    </location>
</feature>
<evidence type="ECO:0000313" key="3">
    <source>
        <dbReference type="Proteomes" id="UP001583280"/>
    </source>
</evidence>
<feature type="compositionally biased region" description="Basic and acidic residues" evidence="1">
    <location>
        <begin position="511"/>
        <end position="522"/>
    </location>
</feature>
<feature type="region of interest" description="Disordered" evidence="1">
    <location>
        <begin position="676"/>
        <end position="836"/>
    </location>
</feature>
<evidence type="ECO:0008006" key="4">
    <source>
        <dbReference type="Google" id="ProtNLM"/>
    </source>
</evidence>
<feature type="compositionally biased region" description="Basic and acidic residues" evidence="1">
    <location>
        <begin position="535"/>
        <end position="549"/>
    </location>
</feature>
<name>A0ABR3ZNQ6_9PEZI</name>
<feature type="compositionally biased region" description="Acidic residues" evidence="1">
    <location>
        <begin position="358"/>
        <end position="367"/>
    </location>
</feature>
<accession>A0ABR3ZNQ6</accession>
<evidence type="ECO:0000313" key="2">
    <source>
        <dbReference type="EMBL" id="KAL1901695.1"/>
    </source>
</evidence>
<gene>
    <name evidence="2" type="ORF">Cpir12675_000386</name>
</gene>
<feature type="region of interest" description="Disordered" evidence="1">
    <location>
        <begin position="503"/>
        <end position="560"/>
    </location>
</feature>
<dbReference type="Proteomes" id="UP001583280">
    <property type="component" value="Unassembled WGS sequence"/>
</dbReference>
<keyword evidence="3" id="KW-1185">Reference proteome</keyword>
<reference evidence="2 3" key="1">
    <citation type="journal article" date="2024" name="IMA Fungus">
        <title>IMA Genome - F19 : A genome assembly and annotation guide to empower mycologists, including annotated draft genome sequences of Ceratocystis pirilliformis, Diaporthe australafricana, Fusarium ophioides, Paecilomyces lecythidis, and Sporothrix stenoceras.</title>
        <authorList>
            <person name="Aylward J."/>
            <person name="Wilson A.M."/>
            <person name="Visagie C.M."/>
            <person name="Spraker J."/>
            <person name="Barnes I."/>
            <person name="Buitendag C."/>
            <person name="Ceriani C."/>
            <person name="Del Mar Angel L."/>
            <person name="du Plessis D."/>
            <person name="Fuchs T."/>
            <person name="Gasser K."/>
            <person name="Kramer D."/>
            <person name="Li W."/>
            <person name="Munsamy K."/>
            <person name="Piso A."/>
            <person name="Price J.L."/>
            <person name="Sonnekus B."/>
            <person name="Thomas C."/>
            <person name="van der Nest A."/>
            <person name="van Dijk A."/>
            <person name="van Heerden A."/>
            <person name="van Vuuren N."/>
            <person name="Yilmaz N."/>
            <person name="Duong T.A."/>
            <person name="van der Merwe N.A."/>
            <person name="Wingfield M.J."/>
            <person name="Wingfield B.D."/>
        </authorList>
    </citation>
    <scope>NUCLEOTIDE SEQUENCE [LARGE SCALE GENOMIC DNA]</scope>
    <source>
        <strain evidence="2 3">CMW 12675</strain>
    </source>
</reference>
<organism evidence="2 3">
    <name type="scientific">Ceratocystis pirilliformis</name>
    <dbReference type="NCBI Taxonomy" id="259994"/>
    <lineage>
        <taxon>Eukaryota</taxon>
        <taxon>Fungi</taxon>
        <taxon>Dikarya</taxon>
        <taxon>Ascomycota</taxon>
        <taxon>Pezizomycotina</taxon>
        <taxon>Sordariomycetes</taxon>
        <taxon>Hypocreomycetidae</taxon>
        <taxon>Microascales</taxon>
        <taxon>Ceratocystidaceae</taxon>
        <taxon>Ceratocystis</taxon>
    </lineage>
</organism>
<comment type="caution">
    <text evidence="2">The sequence shown here is derived from an EMBL/GenBank/DDBJ whole genome shotgun (WGS) entry which is preliminary data.</text>
</comment>
<feature type="region of interest" description="Disordered" evidence="1">
    <location>
        <begin position="349"/>
        <end position="368"/>
    </location>
</feature>
<feature type="compositionally biased region" description="Polar residues" evidence="1">
    <location>
        <begin position="523"/>
        <end position="533"/>
    </location>
</feature>
<sequence>MQGPSAGPTTAQELLALTQSQQQYSFLHQQPHQVNQTAIGLNPTTNGTSDLPQSRGPYNPLLRDTVLAQSAPIGRPDVAKEMRDFTITGNTDLGVLPALRVPMRSYSNPGLDSRPPLSKAGIATPQQRSESMHPPTTPQTVRTYRPESGFVSPGELKRSLESSFVNGTYELNRMINAFPADIVRQVIRENWSKCLSGSMYHRAFLLNISLSRAEDFAKPSVLSFGEHIVKLCIVEIAEHMDSTSIDTISEKILEKASPEFLDKAMAERLKTIDSRNLLNMLARAERLGYTMDDVLDDDVQDEEDAFMVDMDVVTTDIPPNSESAPSQEAQDAADKDTAMAIPAEVITNTTTPKSEPGFESEVESESEAELKPELELELELELEHEVESPSGKGPSLYNVYFHQELSSAEGFSPSINCSFCRMIFPSLKAKQIHTTNKSCLKPRKIKNYGCRFCGISLSSIQSLKLHAARRVCGDNSRLGQSLSHPNGIGFSNRLSTPYAVPKAIKPQKLGSESKPDPIETKASRASATSTPTEADTIKKDEQKAHDKTSEYPNPGIESPAYVVPRHHPYVSDDWESPTDINRISPSTSQRFKPLSASEAIPQPSQEFLDKHKGNPIAHLTREQIVRLQWEIQETQNWYGQIIEEAIKEDDRSKVDAIRNCMATKIRLTRKRYGVRMPRKGGRYSELDPGLSSGLGGAPSKTALVATGEPTTELAERRPSTPARPTNTLAHSQKMKARLQMRQATPKSGVGGSLSKAGRAGAIRPSSALSSGAEDSEIEQQPSSVRRRQAYKSQGRASHKLTQDAAAKTGSPLYISSSDDADTDDSIPARLPRPALQ</sequence>
<protein>
    <recommendedName>
        <fullName evidence="4">C2H2-type domain-containing protein</fullName>
    </recommendedName>
</protein>
<proteinExistence type="predicted"/>
<dbReference type="EMBL" id="JAWDJO010000004">
    <property type="protein sequence ID" value="KAL1901695.1"/>
    <property type="molecule type" value="Genomic_DNA"/>
</dbReference>
<evidence type="ECO:0000256" key="1">
    <source>
        <dbReference type="SAM" id="MobiDB-lite"/>
    </source>
</evidence>